<dbReference type="Proteomes" id="UP001172386">
    <property type="component" value="Unassembled WGS sequence"/>
</dbReference>
<protein>
    <submittedName>
        <fullName evidence="1">Uncharacterized protein</fullName>
    </submittedName>
</protein>
<evidence type="ECO:0000313" key="1">
    <source>
        <dbReference type="EMBL" id="KAJ9660168.1"/>
    </source>
</evidence>
<name>A0ACC3ADU6_9EURO</name>
<dbReference type="EMBL" id="JAPDRQ010000033">
    <property type="protein sequence ID" value="KAJ9660168.1"/>
    <property type="molecule type" value="Genomic_DNA"/>
</dbReference>
<organism evidence="1 2">
    <name type="scientific">Neophaeococcomyces mojaviensis</name>
    <dbReference type="NCBI Taxonomy" id="3383035"/>
    <lineage>
        <taxon>Eukaryota</taxon>
        <taxon>Fungi</taxon>
        <taxon>Dikarya</taxon>
        <taxon>Ascomycota</taxon>
        <taxon>Pezizomycotina</taxon>
        <taxon>Eurotiomycetes</taxon>
        <taxon>Chaetothyriomycetidae</taxon>
        <taxon>Chaetothyriales</taxon>
        <taxon>Chaetothyriales incertae sedis</taxon>
        <taxon>Neophaeococcomyces</taxon>
    </lineage>
</organism>
<evidence type="ECO:0000313" key="2">
    <source>
        <dbReference type="Proteomes" id="UP001172386"/>
    </source>
</evidence>
<sequence>MSRRLNTNARSRQPLTTTTRGPQIKLTFDRKYGQKTAAKKTTAFKKTTKKRKATSISDVESTMSEEISENGIDEESEEADDESDESEEPEVHAPSHYTPLRGGAGPQYDQEPDNLSEAGEWEGFPEPNLDDVNVELVVDEEFERKLFDSDDDLVYERVNEVSDSEPEQDDATLEQAETKALEAEFGDDLMSHFANQIDGMSAYGFGDDSDDASILLPFSSSDEGHDFHDRHVHFQEQHPVGVTTAFSMLADSPTMTRALLPSAIPDMDYEAGSSQQNANAVEDDDYDSDATEELDAPAQVWQPSSTRRPSTMEQSPCASSAKRTPGQKGPVRGTFEDNGDKVTAILDPSGKKLVLADPHLLGGVFAKRFGPSAPASPSVGFEEAMFGSSDSSQASGSPGPHATQSLNIDLMLPGLISGDHASTNGQATGLPEAFMPALHQNSFLNDLAPEIFDYDSGDAELNLNVDDLIAFDDDFDSDDINSPIGMDMPNSFSAPNTPLSHLNHMNVSAFRRNADPTYFNAAPHPTPLRNKFTTPLKRKQRFDKQDSPYNDAHYKGVTPVQRITYQEHSSSPAPSSSRIHKRRRTMF</sequence>
<keyword evidence="2" id="KW-1185">Reference proteome</keyword>
<proteinExistence type="predicted"/>
<accession>A0ACC3ADU6</accession>
<comment type="caution">
    <text evidence="1">The sequence shown here is derived from an EMBL/GenBank/DDBJ whole genome shotgun (WGS) entry which is preliminary data.</text>
</comment>
<reference evidence="1" key="1">
    <citation type="submission" date="2022-10" db="EMBL/GenBank/DDBJ databases">
        <title>Culturing micro-colonial fungi from biological soil crusts in the Mojave desert and describing Neophaeococcomyces mojavensis, and introducing the new genera and species Taxawa tesnikishii.</title>
        <authorList>
            <person name="Kurbessoian T."/>
            <person name="Stajich J.E."/>
        </authorList>
    </citation>
    <scope>NUCLEOTIDE SEQUENCE</scope>
    <source>
        <strain evidence="1">JES_112</strain>
    </source>
</reference>
<gene>
    <name evidence="1" type="ORF">H2198_002674</name>
</gene>